<organism evidence="1 2">
    <name type="scientific">Roseomonas marmotae</name>
    <dbReference type="NCBI Taxonomy" id="2768161"/>
    <lineage>
        <taxon>Bacteria</taxon>
        <taxon>Pseudomonadati</taxon>
        <taxon>Pseudomonadota</taxon>
        <taxon>Alphaproteobacteria</taxon>
        <taxon>Acetobacterales</taxon>
        <taxon>Roseomonadaceae</taxon>
        <taxon>Roseomonas</taxon>
    </lineage>
</organism>
<reference evidence="1 2" key="1">
    <citation type="submission" date="2020-09" db="EMBL/GenBank/DDBJ databases">
        <title>Roseomonas.</title>
        <authorList>
            <person name="Zhu W."/>
        </authorList>
    </citation>
    <scope>NUCLEOTIDE SEQUENCE [LARGE SCALE GENOMIC DNA]</scope>
    <source>
        <strain evidence="1 2">1311</strain>
    </source>
</reference>
<evidence type="ECO:0000313" key="1">
    <source>
        <dbReference type="EMBL" id="MBO1075793.1"/>
    </source>
</evidence>
<gene>
    <name evidence="1" type="ORF">IAI60_14345</name>
</gene>
<evidence type="ECO:0000313" key="2">
    <source>
        <dbReference type="Proteomes" id="UP001518990"/>
    </source>
</evidence>
<dbReference type="Proteomes" id="UP001518990">
    <property type="component" value="Unassembled WGS sequence"/>
</dbReference>
<proteinExistence type="predicted"/>
<dbReference type="RefSeq" id="WP_207448236.1">
    <property type="nucleotide sequence ID" value="NZ_CP061091.1"/>
</dbReference>
<keyword evidence="2" id="KW-1185">Reference proteome</keyword>
<name>A0ABS3KE90_9PROT</name>
<protein>
    <submittedName>
        <fullName evidence="1">Uncharacterized protein</fullName>
    </submittedName>
</protein>
<accession>A0ABS3KE90</accession>
<sequence length="227" mass="24549">MAPERLDEIATGLARALAGHTPGAEDGGGPGERAMQARILDLYARELKGLEGDEALSWLLRRMAMIEARLHNLRPDDGDPLEEADAPPRLLRLACDAELVQGGFYPAERSAEGVEFRWIGPSPQANVFLPRMRLPLEVRLHVHSAFVPEVVPEVRLSLDGGPWKPVMVREGRDGLVLSAVLEAGPMGHGGLLRLDIDTIRTDSPGRRGGTDGRHLSLALSAIEAESA</sequence>
<comment type="caution">
    <text evidence="1">The sequence shown here is derived from an EMBL/GenBank/DDBJ whole genome shotgun (WGS) entry which is preliminary data.</text>
</comment>
<dbReference type="EMBL" id="JACTNF010000014">
    <property type="protein sequence ID" value="MBO1075793.1"/>
    <property type="molecule type" value="Genomic_DNA"/>
</dbReference>